<dbReference type="OrthoDB" id="7889162at2"/>
<sequence length="172" mass="18111">METTTRQQPLPTVNDLKSKVSDDLGTAKQTLKDGAESAMDQVGERVSEQKHFAAHQIAGIATALKNVGTELENGDQADVGRFAKQIGENVKTLADNLEGRDLREIANMAEDFGRMQPLAFLGVAALAGLAASRFLTASSKRSPTSGARQKSDVQAGSALTRPAIGLGGQYNG</sequence>
<proteinExistence type="predicted"/>
<feature type="region of interest" description="Disordered" evidence="1">
    <location>
        <begin position="1"/>
        <end position="24"/>
    </location>
</feature>
<protein>
    <submittedName>
        <fullName evidence="2">Nutrient deprivation-induced protein</fullName>
    </submittedName>
</protein>
<dbReference type="EMBL" id="PCDP01000002">
    <property type="protein sequence ID" value="PZM16500.1"/>
    <property type="molecule type" value="Genomic_DNA"/>
</dbReference>
<evidence type="ECO:0000313" key="3">
    <source>
        <dbReference type="Proteomes" id="UP000248925"/>
    </source>
</evidence>
<feature type="compositionally biased region" description="Polar residues" evidence="1">
    <location>
        <begin position="1"/>
        <end position="11"/>
    </location>
</feature>
<organism evidence="2 3">
    <name type="scientific">Rhizobium tubonense</name>
    <dbReference type="NCBI Taxonomy" id="484088"/>
    <lineage>
        <taxon>Bacteria</taxon>
        <taxon>Pseudomonadati</taxon>
        <taxon>Pseudomonadota</taxon>
        <taxon>Alphaproteobacteria</taxon>
        <taxon>Hyphomicrobiales</taxon>
        <taxon>Rhizobiaceae</taxon>
        <taxon>Rhizobium/Agrobacterium group</taxon>
        <taxon>Rhizobium</taxon>
    </lineage>
</organism>
<comment type="caution">
    <text evidence="2">The sequence shown here is derived from an EMBL/GenBank/DDBJ whole genome shotgun (WGS) entry which is preliminary data.</text>
</comment>
<gene>
    <name evidence="2" type="ORF">CPY51_03735</name>
</gene>
<evidence type="ECO:0000313" key="2">
    <source>
        <dbReference type="EMBL" id="PZM16500.1"/>
    </source>
</evidence>
<feature type="compositionally biased region" description="Polar residues" evidence="1">
    <location>
        <begin position="138"/>
        <end position="154"/>
    </location>
</feature>
<dbReference type="Proteomes" id="UP000248925">
    <property type="component" value="Unassembled WGS sequence"/>
</dbReference>
<evidence type="ECO:0000256" key="1">
    <source>
        <dbReference type="SAM" id="MobiDB-lite"/>
    </source>
</evidence>
<dbReference type="AlphaFoldDB" id="A0A2W4F699"/>
<reference evidence="2 3" key="1">
    <citation type="journal article" date="2018" name="Sci. Rep.">
        <title>Rhizobium tumorigenes sp. nov., a novel plant tumorigenic bacterium isolated from cane gall tumors on thornless blackberry.</title>
        <authorList>
            <person name="Kuzmanovi N."/>
            <person name="Smalla K."/>
            <person name="Gronow S."/>
            <person name="PuBawska J."/>
        </authorList>
    </citation>
    <scope>NUCLEOTIDE SEQUENCE [LARGE SCALE GENOMIC DNA]</scope>
    <source>
        <strain evidence="2 3">CCBAU 85046</strain>
    </source>
</reference>
<keyword evidence="3" id="KW-1185">Reference proteome</keyword>
<accession>A0A2W4F699</accession>
<feature type="region of interest" description="Disordered" evidence="1">
    <location>
        <begin position="138"/>
        <end position="172"/>
    </location>
</feature>
<name>A0A2W4F699_9HYPH</name>